<evidence type="ECO:0008006" key="3">
    <source>
        <dbReference type="Google" id="ProtNLM"/>
    </source>
</evidence>
<dbReference type="Proteomes" id="UP000746690">
    <property type="component" value="Unassembled WGS sequence"/>
</dbReference>
<organism evidence="1 2">
    <name type="scientific">Flavivirga algicola</name>
    <dbReference type="NCBI Taxonomy" id="2729136"/>
    <lineage>
        <taxon>Bacteria</taxon>
        <taxon>Pseudomonadati</taxon>
        <taxon>Bacteroidota</taxon>
        <taxon>Flavobacteriia</taxon>
        <taxon>Flavobacteriales</taxon>
        <taxon>Flavobacteriaceae</taxon>
        <taxon>Flavivirga</taxon>
    </lineage>
</organism>
<proteinExistence type="predicted"/>
<sequence length="298" mass="35398">MSIITPEFLFTSFKEEFLKKSMEYSEETIPTSLIFQFSKEEILVFHNLEYERISGEDIKKGLSYLKYFGIPIRLRLKYSYNNIDFSKLEEEFNAYTEIAGFSSVSHITHYEYHLFWLGYDRKNISIETIANVEEYFHIAITRSFDQLQQNYFGGISVKKEGESTIFNEKINSLVLYWGEHELDCFYINAPNNSDDLNDGIMLISNINIHETEYLEAWTEKTEDSYGIYDELLFILYRVCAKLKQDFKEHSLFESNFECYPCCHDISESLNDVYMQLAEEHLNLDLEEYLKICENIFEE</sequence>
<evidence type="ECO:0000313" key="2">
    <source>
        <dbReference type="Proteomes" id="UP000746690"/>
    </source>
</evidence>
<protein>
    <recommendedName>
        <fullName evidence="3">DUF4253 domain-containing protein</fullName>
    </recommendedName>
</protein>
<name>A0ABX1RVR3_9FLAO</name>
<evidence type="ECO:0000313" key="1">
    <source>
        <dbReference type="EMBL" id="NMH86527.1"/>
    </source>
</evidence>
<dbReference type="RefSeq" id="WP_169670128.1">
    <property type="nucleotide sequence ID" value="NZ_JABBHF010000002.1"/>
</dbReference>
<dbReference type="EMBL" id="JABBHF010000002">
    <property type="protein sequence ID" value="NMH86527.1"/>
    <property type="molecule type" value="Genomic_DNA"/>
</dbReference>
<comment type="caution">
    <text evidence="1">The sequence shown here is derived from an EMBL/GenBank/DDBJ whole genome shotgun (WGS) entry which is preliminary data.</text>
</comment>
<accession>A0ABX1RVR3</accession>
<gene>
    <name evidence="1" type="ORF">HHX25_03355</name>
</gene>
<keyword evidence="2" id="KW-1185">Reference proteome</keyword>
<reference evidence="1 2" key="1">
    <citation type="submission" date="2020-04" db="EMBL/GenBank/DDBJ databases">
        <title>A Flavivirga sp. nov.</title>
        <authorList>
            <person name="Sun X."/>
        </authorList>
    </citation>
    <scope>NUCLEOTIDE SEQUENCE [LARGE SCALE GENOMIC DNA]</scope>
    <source>
        <strain evidence="1 2">Y03</strain>
    </source>
</reference>